<feature type="domain" description="HTH gntR-type" evidence="4">
    <location>
        <begin position="9"/>
        <end position="77"/>
    </location>
</feature>
<evidence type="ECO:0000256" key="3">
    <source>
        <dbReference type="ARBA" id="ARBA00023163"/>
    </source>
</evidence>
<evidence type="ECO:0000256" key="2">
    <source>
        <dbReference type="ARBA" id="ARBA00023125"/>
    </source>
</evidence>
<dbReference type="CDD" id="cd07377">
    <property type="entry name" value="WHTH_GntR"/>
    <property type="match status" value="1"/>
</dbReference>
<dbReference type="InterPro" id="IPR000524">
    <property type="entry name" value="Tscrpt_reg_HTH_GntR"/>
</dbReference>
<accession>A0A1T4ZV47</accession>
<evidence type="ECO:0000313" key="6">
    <source>
        <dbReference type="Proteomes" id="UP000190339"/>
    </source>
</evidence>
<dbReference type="InterPro" id="IPR036390">
    <property type="entry name" value="WH_DNA-bd_sf"/>
</dbReference>
<dbReference type="Pfam" id="PF00392">
    <property type="entry name" value="GntR"/>
    <property type="match status" value="1"/>
</dbReference>
<keyword evidence="1" id="KW-0805">Transcription regulation</keyword>
<dbReference type="RefSeq" id="WP_079510743.1">
    <property type="nucleotide sequence ID" value="NZ_FUYL01000001.1"/>
</dbReference>
<dbReference type="SMART" id="SM00345">
    <property type="entry name" value="HTH_GNTR"/>
    <property type="match status" value="1"/>
</dbReference>
<organism evidence="5 6">
    <name type="scientific">Maribacter arcticus</name>
    <dbReference type="NCBI Taxonomy" id="561365"/>
    <lineage>
        <taxon>Bacteria</taxon>
        <taxon>Pseudomonadati</taxon>
        <taxon>Bacteroidota</taxon>
        <taxon>Flavobacteriia</taxon>
        <taxon>Flavobacteriales</taxon>
        <taxon>Flavobacteriaceae</taxon>
        <taxon>Maribacter</taxon>
    </lineage>
</organism>
<dbReference type="PANTHER" id="PTHR43537:SF5">
    <property type="entry name" value="UXU OPERON TRANSCRIPTIONAL REGULATOR"/>
    <property type="match status" value="1"/>
</dbReference>
<name>A0A1T4ZV47_9FLAO</name>
<dbReference type="PRINTS" id="PR00035">
    <property type="entry name" value="HTHGNTR"/>
</dbReference>
<keyword evidence="2 5" id="KW-0238">DNA-binding</keyword>
<dbReference type="InterPro" id="IPR011711">
    <property type="entry name" value="GntR_C"/>
</dbReference>
<gene>
    <name evidence="5" type="ORF">SAMN05660866_00343</name>
</gene>
<evidence type="ECO:0000313" key="5">
    <source>
        <dbReference type="EMBL" id="SKB26467.1"/>
    </source>
</evidence>
<dbReference type="SUPFAM" id="SSF46785">
    <property type="entry name" value="Winged helix' DNA-binding domain"/>
    <property type="match status" value="1"/>
</dbReference>
<dbReference type="STRING" id="561365.SAMN05660866_00343"/>
<dbReference type="PANTHER" id="PTHR43537">
    <property type="entry name" value="TRANSCRIPTIONAL REGULATOR, GNTR FAMILY"/>
    <property type="match status" value="1"/>
</dbReference>
<dbReference type="SUPFAM" id="SSF48008">
    <property type="entry name" value="GntR ligand-binding domain-like"/>
    <property type="match status" value="1"/>
</dbReference>
<evidence type="ECO:0000259" key="4">
    <source>
        <dbReference type="PROSITE" id="PS50949"/>
    </source>
</evidence>
<protein>
    <submittedName>
        <fullName evidence="5">DNA-binding transcriptional regulator, FadR family</fullName>
    </submittedName>
</protein>
<dbReference type="InterPro" id="IPR036388">
    <property type="entry name" value="WH-like_DNA-bd_sf"/>
</dbReference>
<dbReference type="PROSITE" id="PS50949">
    <property type="entry name" value="HTH_GNTR"/>
    <property type="match status" value="1"/>
</dbReference>
<dbReference type="InterPro" id="IPR008920">
    <property type="entry name" value="TF_FadR/GntR_C"/>
</dbReference>
<dbReference type="GO" id="GO:0003677">
    <property type="term" value="F:DNA binding"/>
    <property type="evidence" value="ECO:0007669"/>
    <property type="project" value="UniProtKB-KW"/>
</dbReference>
<dbReference type="Pfam" id="PF07729">
    <property type="entry name" value="FCD"/>
    <property type="match status" value="1"/>
</dbReference>
<reference evidence="6" key="1">
    <citation type="submission" date="2017-02" db="EMBL/GenBank/DDBJ databases">
        <authorList>
            <person name="Varghese N."/>
            <person name="Submissions S."/>
        </authorList>
    </citation>
    <scope>NUCLEOTIDE SEQUENCE [LARGE SCALE GENOMIC DNA]</scope>
    <source>
        <strain evidence="6">DSM 23546</strain>
    </source>
</reference>
<dbReference type="GO" id="GO:0003700">
    <property type="term" value="F:DNA-binding transcription factor activity"/>
    <property type="evidence" value="ECO:0007669"/>
    <property type="project" value="InterPro"/>
</dbReference>
<keyword evidence="3" id="KW-0804">Transcription</keyword>
<dbReference type="EMBL" id="FUYL01000001">
    <property type="protein sequence ID" value="SKB26467.1"/>
    <property type="molecule type" value="Genomic_DNA"/>
</dbReference>
<keyword evidence="6" id="KW-1185">Reference proteome</keyword>
<dbReference type="SMART" id="SM00895">
    <property type="entry name" value="FCD"/>
    <property type="match status" value="1"/>
</dbReference>
<evidence type="ECO:0000256" key="1">
    <source>
        <dbReference type="ARBA" id="ARBA00023015"/>
    </source>
</evidence>
<sequence>MFTPLGQTKSITQQIEFELTKAIRTGKYLPGNKLPTENELCQIFNVSRTSVREAVKKMNAKGIVDVKRGSGVYVSEISIKNASENLNMFFELSSDEDVILQTINTRLILEPALAAQAAKFRTESQLIFLKDNMIAMYNCDLMNKKKETELDNDFHRALLSIAHNKVLELLLSPIFNLMPKFKTIVYAKPTDGNLQTHKKIMLDHHENILKAIIEQDEQKATDAMRTHIIETQTNYSKSIQKK</sequence>
<dbReference type="Gene3D" id="1.20.120.530">
    <property type="entry name" value="GntR ligand-binding domain-like"/>
    <property type="match status" value="1"/>
</dbReference>
<dbReference type="OrthoDB" id="9799482at2"/>
<dbReference type="Gene3D" id="1.10.10.10">
    <property type="entry name" value="Winged helix-like DNA-binding domain superfamily/Winged helix DNA-binding domain"/>
    <property type="match status" value="1"/>
</dbReference>
<proteinExistence type="predicted"/>
<dbReference type="Proteomes" id="UP000190339">
    <property type="component" value="Unassembled WGS sequence"/>
</dbReference>
<dbReference type="AlphaFoldDB" id="A0A1T4ZV47"/>